<evidence type="ECO:0000313" key="3">
    <source>
        <dbReference type="EMBL" id="SQC38295.1"/>
    </source>
</evidence>
<dbReference type="SUPFAM" id="SSF52777">
    <property type="entry name" value="CoA-dependent acyltransferases"/>
    <property type="match status" value="1"/>
</dbReference>
<evidence type="ECO:0000256" key="1">
    <source>
        <dbReference type="SAM" id="MobiDB-lite"/>
    </source>
</evidence>
<keyword evidence="3" id="KW-0548">Nucleotidyltransferase</keyword>
<feature type="region of interest" description="Disordered" evidence="1">
    <location>
        <begin position="200"/>
        <end position="220"/>
    </location>
</feature>
<dbReference type="InterPro" id="IPR001242">
    <property type="entry name" value="Condensation_dom"/>
</dbReference>
<gene>
    <name evidence="3" type="primary">entF_1</name>
    <name evidence="3" type="ORF">NCTC9128_04416</name>
</gene>
<evidence type="ECO:0000313" key="4">
    <source>
        <dbReference type="Proteomes" id="UP000251088"/>
    </source>
</evidence>
<organism evidence="3 4">
    <name type="scientific">Klebsiella pneumoniae</name>
    <dbReference type="NCBI Taxonomy" id="573"/>
    <lineage>
        <taxon>Bacteria</taxon>
        <taxon>Pseudomonadati</taxon>
        <taxon>Pseudomonadota</taxon>
        <taxon>Gammaproteobacteria</taxon>
        <taxon>Enterobacterales</taxon>
        <taxon>Enterobacteriaceae</taxon>
        <taxon>Klebsiella/Raoultella group</taxon>
        <taxon>Klebsiella</taxon>
        <taxon>Klebsiella pneumoniae complex</taxon>
    </lineage>
</organism>
<dbReference type="AlphaFoldDB" id="A0A2X3EWI9"/>
<dbReference type="EC" id="2.7.7.-" evidence="3"/>
<keyword evidence="3" id="KW-0808">Transferase</keyword>
<reference evidence="3 4" key="1">
    <citation type="submission" date="2018-06" db="EMBL/GenBank/DDBJ databases">
        <authorList>
            <consortium name="Pathogen Informatics"/>
            <person name="Doyle S."/>
        </authorList>
    </citation>
    <scope>NUCLEOTIDE SEQUENCE [LARGE SCALE GENOMIC DNA]</scope>
    <source>
        <strain evidence="3 4">NCTC9128</strain>
    </source>
</reference>
<name>A0A2X3EWI9_KLEPN</name>
<protein>
    <submittedName>
        <fullName evidence="3">Enterobactin synthase subunit F</fullName>
        <ecNumber evidence="3">2.7.7.-</ecNumber>
    </submittedName>
</protein>
<accession>A0A2X3EWI9</accession>
<dbReference type="GO" id="GO:0016779">
    <property type="term" value="F:nucleotidyltransferase activity"/>
    <property type="evidence" value="ECO:0007669"/>
    <property type="project" value="UniProtKB-KW"/>
</dbReference>
<dbReference type="Pfam" id="PF00668">
    <property type="entry name" value="Condensation"/>
    <property type="match status" value="1"/>
</dbReference>
<dbReference type="EMBL" id="UAWN01000013">
    <property type="protein sequence ID" value="SQC38295.1"/>
    <property type="molecule type" value="Genomic_DNA"/>
</dbReference>
<proteinExistence type="predicted"/>
<evidence type="ECO:0000259" key="2">
    <source>
        <dbReference type="Pfam" id="PF00668"/>
    </source>
</evidence>
<dbReference type="Gene3D" id="3.30.559.10">
    <property type="entry name" value="Chloramphenicol acetyltransferase-like domain"/>
    <property type="match status" value="1"/>
</dbReference>
<dbReference type="Proteomes" id="UP000251088">
    <property type="component" value="Unassembled WGS sequence"/>
</dbReference>
<feature type="domain" description="Condensation" evidence="2">
    <location>
        <begin position="1"/>
        <end position="138"/>
    </location>
</feature>
<sequence>MAHYVELRGALDPTLLGKAIVAGLQQADTLSLRFEEEEGEVRQWLAADRTFAEPSIIDLRTAPDPHRAATERMQADLAQDLRVDGGNPLVCHQLLRVGDDCWYWYQRYHHLLVDGFSFPAITRQIAAIYRAWQRGKLLLSRLSPPSPRWWTSTSATPAARPGSGIKLSGRPAPGVTGASLTLCRAAGRARRRERYLADEAGDERRRLPPSGWPCAAVSAR</sequence>
<dbReference type="InterPro" id="IPR023213">
    <property type="entry name" value="CAT-like_dom_sf"/>
</dbReference>
<feature type="region of interest" description="Disordered" evidence="1">
    <location>
        <begin position="150"/>
        <end position="170"/>
    </location>
</feature>